<dbReference type="AlphaFoldDB" id="A0A8J9ZFG4"/>
<keyword evidence="3" id="KW-1185">Reference proteome</keyword>
<dbReference type="EMBL" id="OV696687">
    <property type="protein sequence ID" value="CAH1252709.1"/>
    <property type="molecule type" value="Genomic_DNA"/>
</dbReference>
<reference evidence="2" key="1">
    <citation type="submission" date="2022-01" db="EMBL/GenBank/DDBJ databases">
        <authorList>
            <person name="Braso-Vives M."/>
        </authorList>
    </citation>
    <scope>NUCLEOTIDE SEQUENCE</scope>
</reference>
<evidence type="ECO:0000313" key="3">
    <source>
        <dbReference type="Proteomes" id="UP000838412"/>
    </source>
</evidence>
<proteinExistence type="predicted"/>
<accession>A0A8J9ZFG4</accession>
<name>A0A8J9ZFG4_BRALA</name>
<feature type="region of interest" description="Disordered" evidence="1">
    <location>
        <begin position="20"/>
        <end position="43"/>
    </location>
</feature>
<evidence type="ECO:0000313" key="2">
    <source>
        <dbReference type="EMBL" id="CAH1252709.1"/>
    </source>
</evidence>
<gene>
    <name evidence="2" type="primary">Hypp988</name>
    <name evidence="2" type="ORF">BLAG_LOCUS12718</name>
</gene>
<evidence type="ECO:0000256" key="1">
    <source>
        <dbReference type="SAM" id="MobiDB-lite"/>
    </source>
</evidence>
<dbReference type="Proteomes" id="UP000838412">
    <property type="component" value="Chromosome 2"/>
</dbReference>
<organism evidence="2 3">
    <name type="scientific">Branchiostoma lanceolatum</name>
    <name type="common">Common lancelet</name>
    <name type="synonym">Amphioxus lanceolatum</name>
    <dbReference type="NCBI Taxonomy" id="7740"/>
    <lineage>
        <taxon>Eukaryota</taxon>
        <taxon>Metazoa</taxon>
        <taxon>Chordata</taxon>
        <taxon>Cephalochordata</taxon>
        <taxon>Leptocardii</taxon>
        <taxon>Amphioxiformes</taxon>
        <taxon>Branchiostomatidae</taxon>
        <taxon>Branchiostoma</taxon>
    </lineage>
</organism>
<sequence>MAATRPLRTVSAMRVPNVSSVGQASDVIGGNPQPVSKSSSDDWSKRLSLQHVYEEIKDEDAKKIRQEVNKVGQSSQSDRSAYFRRDIRCLDAVKLYNQHRHGGDRECSISRFKRFISKDDQWRSMRLPPYNRRHGLDTSDANLYKLTSCGPGRRGLQRSSSLSVLYRSGGPPLVNSRHRRRIKEGNPNESIEMSIKRECSLPTSVEDCPPPIPRRTRRNDTTSVV</sequence>
<feature type="region of interest" description="Disordered" evidence="1">
    <location>
        <begin position="202"/>
        <end position="225"/>
    </location>
</feature>
<protein>
    <submittedName>
        <fullName evidence="2">Hypp988 protein</fullName>
    </submittedName>
</protein>